<gene>
    <name evidence="1" type="ORF">A0H81_06649</name>
</gene>
<organism evidence="1 2">
    <name type="scientific">Grifola frondosa</name>
    <name type="common">Maitake</name>
    <name type="synonym">Polyporus frondosus</name>
    <dbReference type="NCBI Taxonomy" id="5627"/>
    <lineage>
        <taxon>Eukaryota</taxon>
        <taxon>Fungi</taxon>
        <taxon>Dikarya</taxon>
        <taxon>Basidiomycota</taxon>
        <taxon>Agaricomycotina</taxon>
        <taxon>Agaricomycetes</taxon>
        <taxon>Polyporales</taxon>
        <taxon>Grifolaceae</taxon>
        <taxon>Grifola</taxon>
    </lineage>
</organism>
<name>A0A1C7MAG5_GRIFR</name>
<comment type="caution">
    <text evidence="1">The sequence shown here is derived from an EMBL/GenBank/DDBJ whole genome shotgun (WGS) entry which is preliminary data.</text>
</comment>
<dbReference type="AlphaFoldDB" id="A0A1C7MAG5"/>
<proteinExistence type="predicted"/>
<reference evidence="1 2" key="1">
    <citation type="submission" date="2016-03" db="EMBL/GenBank/DDBJ databases">
        <title>Whole genome sequencing of Grifola frondosa 9006-11.</title>
        <authorList>
            <person name="Min B."/>
            <person name="Park H."/>
            <person name="Kim J.-G."/>
            <person name="Cho H."/>
            <person name="Oh Y.-L."/>
            <person name="Kong W.-S."/>
            <person name="Choi I.-G."/>
        </authorList>
    </citation>
    <scope>NUCLEOTIDE SEQUENCE [LARGE SCALE GENOMIC DNA]</scope>
    <source>
        <strain evidence="1 2">9006-11</strain>
    </source>
</reference>
<keyword evidence="2" id="KW-1185">Reference proteome</keyword>
<evidence type="ECO:0000313" key="1">
    <source>
        <dbReference type="EMBL" id="OBZ73346.1"/>
    </source>
</evidence>
<sequence length="67" mass="7422">MEGHNIKKAPWIMERPHTISAHSLGPKQYTAAKSCQNKSFCRQRGASPTGNAMRRSALRRIQMIAGG</sequence>
<dbReference type="EMBL" id="LUGG01000007">
    <property type="protein sequence ID" value="OBZ73346.1"/>
    <property type="molecule type" value="Genomic_DNA"/>
</dbReference>
<accession>A0A1C7MAG5</accession>
<dbReference type="Proteomes" id="UP000092993">
    <property type="component" value="Unassembled WGS sequence"/>
</dbReference>
<evidence type="ECO:0000313" key="2">
    <source>
        <dbReference type="Proteomes" id="UP000092993"/>
    </source>
</evidence>
<protein>
    <submittedName>
        <fullName evidence="1">Uncharacterized protein</fullName>
    </submittedName>
</protein>